<dbReference type="GeneID" id="42455549"/>
<dbReference type="InterPro" id="IPR003593">
    <property type="entry name" value="AAA+_ATPase"/>
</dbReference>
<evidence type="ECO:0000313" key="6">
    <source>
        <dbReference type="EMBL" id="MSC34443.1"/>
    </source>
</evidence>
<dbReference type="PROSITE" id="PS50893">
    <property type="entry name" value="ABC_TRANSPORTER_2"/>
    <property type="match status" value="1"/>
</dbReference>
<dbReference type="OrthoDB" id="9804819at2"/>
<dbReference type="SMART" id="SM00382">
    <property type="entry name" value="AAA"/>
    <property type="match status" value="1"/>
</dbReference>
<evidence type="ECO:0000256" key="2">
    <source>
        <dbReference type="ARBA" id="ARBA00022741"/>
    </source>
</evidence>
<accession>A0A6N7S9Z4</accession>
<evidence type="ECO:0000313" key="7">
    <source>
        <dbReference type="Proteomes" id="UP000433575"/>
    </source>
</evidence>
<feature type="domain" description="ABC transporter" evidence="4">
    <location>
        <begin position="2"/>
        <end position="227"/>
    </location>
</feature>
<evidence type="ECO:0000259" key="4">
    <source>
        <dbReference type="PROSITE" id="PS50893"/>
    </source>
</evidence>
<dbReference type="PANTHER" id="PTHR42939">
    <property type="entry name" value="ABC TRANSPORTER ATP-BINDING PROTEIN ALBC-RELATED"/>
    <property type="match status" value="1"/>
</dbReference>
<sequence length="300" mass="34665">MIVAENLGKKFRNKTVIRQMNCSIKEGSIYGLVGANGAGKSTFLRMLAGVYQPSEGKAEINGEAVFDNAKIKKEIVFIPDELYFFPNYNFRMMADYYASLYEHFDHHRFQMLCDHFKLDTRARIQNFSKGMKRQGALILALSTRAHYFFFDETFDGLDPVMRSLVKSVLSEDVAQRNSTVLLTSHNLRELEDLCDHMGLLVEGRIMFESDIDSLKTEMFKVQIALPNKNFDRDEFRQLKVLYYKKSGSIATMIVKGDRELVTDVLRSKQPIILDLLPLSLEEVFIYEMEGYGYEFDSLRL</sequence>
<dbReference type="SUPFAM" id="SSF52540">
    <property type="entry name" value="P-loop containing nucleoside triphosphate hydrolases"/>
    <property type="match status" value="1"/>
</dbReference>
<dbReference type="GO" id="GO:0016887">
    <property type="term" value="F:ATP hydrolysis activity"/>
    <property type="evidence" value="ECO:0007669"/>
    <property type="project" value="InterPro"/>
</dbReference>
<evidence type="ECO:0000256" key="1">
    <source>
        <dbReference type="ARBA" id="ARBA00022448"/>
    </source>
</evidence>
<evidence type="ECO:0000256" key="3">
    <source>
        <dbReference type="ARBA" id="ARBA00022840"/>
    </source>
</evidence>
<organism evidence="5 7">
    <name type="scientific">Holdemania massiliensis</name>
    <dbReference type="NCBI Taxonomy" id="1468449"/>
    <lineage>
        <taxon>Bacteria</taxon>
        <taxon>Bacillati</taxon>
        <taxon>Bacillota</taxon>
        <taxon>Erysipelotrichia</taxon>
        <taxon>Erysipelotrichales</taxon>
        <taxon>Erysipelotrichaceae</taxon>
        <taxon>Holdemania</taxon>
    </lineage>
</organism>
<gene>
    <name evidence="6" type="ORF">GKD88_15055</name>
    <name evidence="5" type="ORF">GKE08_15385</name>
</gene>
<dbReference type="Proteomes" id="UP000433575">
    <property type="component" value="Unassembled WGS sequence"/>
</dbReference>
<evidence type="ECO:0000313" key="8">
    <source>
        <dbReference type="Proteomes" id="UP000480929"/>
    </source>
</evidence>
<dbReference type="EMBL" id="WKPJ01000033">
    <property type="protein sequence ID" value="MSA90713.1"/>
    <property type="molecule type" value="Genomic_DNA"/>
</dbReference>
<keyword evidence="8" id="KW-1185">Reference proteome</keyword>
<dbReference type="InterPro" id="IPR003439">
    <property type="entry name" value="ABC_transporter-like_ATP-bd"/>
</dbReference>
<dbReference type="EMBL" id="WKPI01000035">
    <property type="protein sequence ID" value="MSC34443.1"/>
    <property type="molecule type" value="Genomic_DNA"/>
</dbReference>
<keyword evidence="3 5" id="KW-0067">ATP-binding</keyword>
<dbReference type="RefSeq" id="WP_020223676.1">
    <property type="nucleotide sequence ID" value="NZ_AP031450.1"/>
</dbReference>
<dbReference type="Proteomes" id="UP000480929">
    <property type="component" value="Unassembled WGS sequence"/>
</dbReference>
<proteinExistence type="predicted"/>
<keyword evidence="2" id="KW-0547">Nucleotide-binding</keyword>
<protein>
    <submittedName>
        <fullName evidence="5">ATP-binding cassette domain-containing protein</fullName>
    </submittedName>
</protein>
<keyword evidence="1" id="KW-0813">Transport</keyword>
<dbReference type="Pfam" id="PF00005">
    <property type="entry name" value="ABC_tran"/>
    <property type="match status" value="1"/>
</dbReference>
<dbReference type="GO" id="GO:0005524">
    <property type="term" value="F:ATP binding"/>
    <property type="evidence" value="ECO:0007669"/>
    <property type="project" value="UniProtKB-KW"/>
</dbReference>
<reference evidence="7 8" key="1">
    <citation type="journal article" date="2019" name="Nat. Med.">
        <title>A library of human gut bacterial isolates paired with longitudinal multiomics data enables mechanistic microbiome research.</title>
        <authorList>
            <person name="Poyet M."/>
            <person name="Groussin M."/>
            <person name="Gibbons S.M."/>
            <person name="Avila-Pacheco J."/>
            <person name="Jiang X."/>
            <person name="Kearney S.M."/>
            <person name="Perrotta A.R."/>
            <person name="Berdy B."/>
            <person name="Zhao S."/>
            <person name="Lieberman T.D."/>
            <person name="Swanson P.K."/>
            <person name="Smith M."/>
            <person name="Roesemann S."/>
            <person name="Alexander J.E."/>
            <person name="Rich S.A."/>
            <person name="Livny J."/>
            <person name="Vlamakis H."/>
            <person name="Clish C."/>
            <person name="Bullock K."/>
            <person name="Deik A."/>
            <person name="Scott J."/>
            <person name="Pierce K.A."/>
            <person name="Xavier R.J."/>
            <person name="Alm E.J."/>
        </authorList>
    </citation>
    <scope>NUCLEOTIDE SEQUENCE [LARGE SCALE GENOMIC DNA]</scope>
    <source>
        <strain evidence="5 7">BIOML-A4</strain>
        <strain evidence="6 8">BIOML-A5</strain>
    </source>
</reference>
<dbReference type="InterPro" id="IPR051782">
    <property type="entry name" value="ABC_Transporter_VariousFunc"/>
</dbReference>
<dbReference type="CDD" id="cd03230">
    <property type="entry name" value="ABC_DR_subfamily_A"/>
    <property type="match status" value="1"/>
</dbReference>
<comment type="caution">
    <text evidence="5">The sequence shown here is derived from an EMBL/GenBank/DDBJ whole genome shotgun (WGS) entry which is preliminary data.</text>
</comment>
<dbReference type="InterPro" id="IPR027417">
    <property type="entry name" value="P-loop_NTPase"/>
</dbReference>
<dbReference type="AlphaFoldDB" id="A0A6N7S9Z4"/>
<dbReference type="Gene3D" id="3.40.50.300">
    <property type="entry name" value="P-loop containing nucleotide triphosphate hydrolases"/>
    <property type="match status" value="1"/>
</dbReference>
<name>A0A6N7S9Z4_9FIRM</name>
<evidence type="ECO:0000313" key="5">
    <source>
        <dbReference type="EMBL" id="MSA90713.1"/>
    </source>
</evidence>
<dbReference type="PANTHER" id="PTHR42939:SF1">
    <property type="entry name" value="ABC TRANSPORTER ATP-BINDING PROTEIN ALBC-RELATED"/>
    <property type="match status" value="1"/>
</dbReference>